<keyword evidence="1" id="KW-0732">Signal</keyword>
<sequence>MRFLLAILALLVNKIAAQSCLCQCTIDSCLGVLAVTTASAFFNTNYINDCRSYLWTHSTVADTTINAIRRVTLASTFTRITTNTVTVETSITGTATASGTTTITSSLTVTAFTTKTSTSTVIAQTSTTGTVTQLSTVTATLSSTVTDSTTITLQKVETQTSSSLSLYTTTVTSTITASTKTVGVPIESLGSKLRKRQGNGIPAYAAGVCSNQDAYSSACTCIGVTTGGTTYITVDIITLGYTITSNVSTTETITQLATSTVTIDVSTTKTIIEDITAVISSSLIVTEVATAVVTSTVTILASTTTTITQGATATTISEITETETNTQSTTLVVTVLASSASTVINDQTTTLTSLISSYTQFAIQATDDDANGGYKGQYMYSYMNTTDNLVHVAFTSDITKVSLYASDPDGNVTGPNLEAGSGWGIHFAVVNNQTYQLDNTISGSQAVGCWIESINSTWIFQCQGAGAEYMSFRNSTGDLMLYDGVWEIYPNSTGPAVLQAVPFPTSSAAPAPSAVAQQFNIHYFNSSSVTNPYATYWLGSQTESGTGYERLCMVSTQAAAKVFVADPATGNIYDIKNQPFAGTSFGQQAGIPIYSLFPPIASIGIFGCSLNGTRVFCHREAYQYVAIGKGLNGASDEGTLGIWTSLTALATGAWLFDMEAVML</sequence>
<keyword evidence="3" id="KW-1185">Reference proteome</keyword>
<reference evidence="2 3" key="1">
    <citation type="submission" date="2019-10" db="EMBL/GenBank/DDBJ databases">
        <authorList>
            <person name="Palmer J.M."/>
        </authorList>
    </citation>
    <scope>NUCLEOTIDE SEQUENCE [LARGE SCALE GENOMIC DNA]</scope>
    <source>
        <strain evidence="2 3">TWF694</strain>
    </source>
</reference>
<evidence type="ECO:0000256" key="1">
    <source>
        <dbReference type="SAM" id="SignalP"/>
    </source>
</evidence>
<evidence type="ECO:0000313" key="2">
    <source>
        <dbReference type="EMBL" id="KAK6531982.1"/>
    </source>
</evidence>
<feature type="chain" id="PRO_5043833046" evidence="1">
    <location>
        <begin position="18"/>
        <end position="663"/>
    </location>
</feature>
<accession>A0AAV9X0Q2</accession>
<feature type="signal peptide" evidence="1">
    <location>
        <begin position="1"/>
        <end position="17"/>
    </location>
</feature>
<dbReference type="Proteomes" id="UP001365542">
    <property type="component" value="Unassembled WGS sequence"/>
</dbReference>
<dbReference type="EMBL" id="JAVHJO010000012">
    <property type="protein sequence ID" value="KAK6531982.1"/>
    <property type="molecule type" value="Genomic_DNA"/>
</dbReference>
<dbReference type="AlphaFoldDB" id="A0AAV9X0Q2"/>
<proteinExistence type="predicted"/>
<name>A0AAV9X0Q2_9PEZI</name>
<organism evidence="2 3">
    <name type="scientific">Orbilia ellipsospora</name>
    <dbReference type="NCBI Taxonomy" id="2528407"/>
    <lineage>
        <taxon>Eukaryota</taxon>
        <taxon>Fungi</taxon>
        <taxon>Dikarya</taxon>
        <taxon>Ascomycota</taxon>
        <taxon>Pezizomycotina</taxon>
        <taxon>Orbiliomycetes</taxon>
        <taxon>Orbiliales</taxon>
        <taxon>Orbiliaceae</taxon>
        <taxon>Orbilia</taxon>
    </lineage>
</organism>
<gene>
    <name evidence="2" type="ORF">TWF694_003145</name>
</gene>
<protein>
    <submittedName>
        <fullName evidence="2">Uncharacterized protein</fullName>
    </submittedName>
</protein>
<evidence type="ECO:0000313" key="3">
    <source>
        <dbReference type="Proteomes" id="UP001365542"/>
    </source>
</evidence>
<comment type="caution">
    <text evidence="2">The sequence shown here is derived from an EMBL/GenBank/DDBJ whole genome shotgun (WGS) entry which is preliminary data.</text>
</comment>